<dbReference type="PANTHER" id="PTHR12411">
    <property type="entry name" value="CYSTEINE PROTEASE FAMILY C1-RELATED"/>
    <property type="match status" value="1"/>
</dbReference>
<dbReference type="Pfam" id="PF00112">
    <property type="entry name" value="Peptidase_C1"/>
    <property type="match status" value="1"/>
</dbReference>
<evidence type="ECO:0000313" key="6">
    <source>
        <dbReference type="EnsemblMetazoa" id="OVOC2105.1"/>
    </source>
</evidence>
<dbReference type="GO" id="GO:0006508">
    <property type="term" value="P:proteolysis"/>
    <property type="evidence" value="ECO:0007669"/>
    <property type="project" value="UniProtKB-KW"/>
</dbReference>
<dbReference type="EnsemblMetazoa" id="OVOC2105.1">
    <property type="protein sequence ID" value="OVOC2105.1"/>
    <property type="gene ID" value="WBGene00238914"/>
</dbReference>
<organism evidence="6 7">
    <name type="scientific">Onchocerca volvulus</name>
    <dbReference type="NCBI Taxonomy" id="6282"/>
    <lineage>
        <taxon>Eukaryota</taxon>
        <taxon>Metazoa</taxon>
        <taxon>Ecdysozoa</taxon>
        <taxon>Nematoda</taxon>
        <taxon>Chromadorea</taxon>
        <taxon>Rhabditida</taxon>
        <taxon>Spirurina</taxon>
        <taxon>Spiruromorpha</taxon>
        <taxon>Filarioidea</taxon>
        <taxon>Onchocercidae</taxon>
        <taxon>Onchocerca</taxon>
    </lineage>
</organism>
<dbReference type="AlphaFoldDB" id="A0A8R1XT87"/>
<reference evidence="6" key="2">
    <citation type="submission" date="2022-06" db="UniProtKB">
        <authorList>
            <consortium name="EnsemblMetazoa"/>
        </authorList>
    </citation>
    <scope>IDENTIFICATION</scope>
</reference>
<sequence>ALCIIIETINARNRSNFRHRKKWISHSEEDKRYHLSLVAQINKLNTTWKAVYNRFASRASILKLSLFEKNKLLSKLKREYPIADSIEHIKLLKSKKLHLPEQFDARLRWPQCWSIHQVANQGECGSCWAVSAVSVMSDRLCIATNYSNQKQISAEDLISCCAECGGCQGTEWALFAFIYWRDHGIVTGGDYGSFEGCKPYTFASDCGTPCTPEDYRKKIAPTCQKICQPLYGHSYKQDLISSRKAYLIRIEKFISGFAPTVKRKLKEAIGNEDPVELIKREIYLYGPTLACFAASEDLQHYDSGIYHPINHSISSKIYGHCVKMLGWGEENNQKYWLYMNTWGRHWGEYGFFRASQSELPEDVIGGSL</sequence>
<dbReference type="GO" id="GO:0008234">
    <property type="term" value="F:cysteine-type peptidase activity"/>
    <property type="evidence" value="ECO:0007669"/>
    <property type="project" value="UniProtKB-KW"/>
</dbReference>
<dbReference type="PRINTS" id="PR00705">
    <property type="entry name" value="PAPAIN"/>
</dbReference>
<keyword evidence="3" id="KW-0378">Hydrolase</keyword>
<dbReference type="InterPro" id="IPR000668">
    <property type="entry name" value="Peptidase_C1A_C"/>
</dbReference>
<dbReference type="InterPro" id="IPR000169">
    <property type="entry name" value="Pept_cys_AS"/>
</dbReference>
<evidence type="ECO:0000256" key="1">
    <source>
        <dbReference type="ARBA" id="ARBA00008455"/>
    </source>
</evidence>
<evidence type="ECO:0000313" key="7">
    <source>
        <dbReference type="Proteomes" id="UP000024404"/>
    </source>
</evidence>
<dbReference type="PROSITE" id="PS00139">
    <property type="entry name" value="THIOL_PROTEASE_CYS"/>
    <property type="match status" value="1"/>
</dbReference>
<name>A0A8R1XT87_ONCVO</name>
<evidence type="ECO:0000256" key="4">
    <source>
        <dbReference type="ARBA" id="ARBA00022807"/>
    </source>
</evidence>
<dbReference type="EMBL" id="CMVM020000070">
    <property type="status" value="NOT_ANNOTATED_CDS"/>
    <property type="molecule type" value="Genomic_DNA"/>
</dbReference>
<evidence type="ECO:0000259" key="5">
    <source>
        <dbReference type="SMART" id="SM00645"/>
    </source>
</evidence>
<proteinExistence type="inferred from homology"/>
<reference evidence="7" key="1">
    <citation type="submission" date="2013-10" db="EMBL/GenBank/DDBJ databases">
        <title>Genome sequencing of Onchocerca volvulus.</title>
        <authorList>
            <person name="Cotton J."/>
            <person name="Tsai J."/>
            <person name="Stanley E."/>
            <person name="Tracey A."/>
            <person name="Holroyd N."/>
            <person name="Lustigman S."/>
            <person name="Berriman M."/>
        </authorList>
    </citation>
    <scope>NUCLEOTIDE SEQUENCE</scope>
</reference>
<protein>
    <submittedName>
        <fullName evidence="6">Pept_C1 domain-containing protein</fullName>
    </submittedName>
</protein>
<keyword evidence="2" id="KW-0645">Protease</keyword>
<dbReference type="InterPro" id="IPR013128">
    <property type="entry name" value="Peptidase_C1A"/>
</dbReference>
<evidence type="ECO:0000256" key="3">
    <source>
        <dbReference type="ARBA" id="ARBA00022801"/>
    </source>
</evidence>
<dbReference type="SMART" id="SM00645">
    <property type="entry name" value="Pept_C1"/>
    <property type="match status" value="1"/>
</dbReference>
<dbReference type="Gene3D" id="3.90.70.10">
    <property type="entry name" value="Cysteine proteinases"/>
    <property type="match status" value="1"/>
</dbReference>
<accession>A0A8R1XT87</accession>
<evidence type="ECO:0000256" key="2">
    <source>
        <dbReference type="ARBA" id="ARBA00022670"/>
    </source>
</evidence>
<dbReference type="SUPFAM" id="SSF54001">
    <property type="entry name" value="Cysteine proteinases"/>
    <property type="match status" value="1"/>
</dbReference>
<dbReference type="Proteomes" id="UP000024404">
    <property type="component" value="Unassembled WGS sequence"/>
</dbReference>
<keyword evidence="4" id="KW-0788">Thiol protease</keyword>
<comment type="similarity">
    <text evidence="1">Belongs to the peptidase C1 family.</text>
</comment>
<feature type="domain" description="Peptidase C1A papain C-terminal" evidence="5">
    <location>
        <begin position="99"/>
        <end position="367"/>
    </location>
</feature>
<keyword evidence="7" id="KW-1185">Reference proteome</keyword>
<dbReference type="InterPro" id="IPR038765">
    <property type="entry name" value="Papain-like_cys_pep_sf"/>
</dbReference>